<reference evidence="2" key="2">
    <citation type="submission" date="2014-03" db="EMBL/GenBank/DDBJ databases">
        <authorList>
            <person name="Genoscope - CEA"/>
        </authorList>
    </citation>
    <scope>NUCLEOTIDE SEQUENCE</scope>
</reference>
<dbReference type="STRING" id="8022.A0A060Z2Z7"/>
<dbReference type="PANTHER" id="PTHR33487:SF1">
    <property type="entry name" value="CILIA- AND FLAGELLA-ASSOCIATED PROTEIN 54"/>
    <property type="match status" value="1"/>
</dbReference>
<accession>A0A060Z2Z7</accession>
<dbReference type="GO" id="GO:0060271">
    <property type="term" value="P:cilium assembly"/>
    <property type="evidence" value="ECO:0007669"/>
    <property type="project" value="TreeGrafter"/>
</dbReference>
<dbReference type="Proteomes" id="UP000193380">
    <property type="component" value="Unassembled WGS sequence"/>
</dbReference>
<dbReference type="InterPro" id="IPR027912">
    <property type="entry name" value="CFAP54"/>
</dbReference>
<proteinExistence type="predicted"/>
<feature type="transmembrane region" description="Helical" evidence="1">
    <location>
        <begin position="175"/>
        <end position="194"/>
    </location>
</feature>
<name>A0A060Z2Z7_ONCMY</name>
<evidence type="ECO:0000313" key="2">
    <source>
        <dbReference type="EMBL" id="CDQ96109.1"/>
    </source>
</evidence>
<feature type="non-terminal residue" evidence="2">
    <location>
        <position position="200"/>
    </location>
</feature>
<dbReference type="EMBL" id="FR924134">
    <property type="protein sequence ID" value="CDQ96109.1"/>
    <property type="molecule type" value="Genomic_DNA"/>
</dbReference>
<protein>
    <submittedName>
        <fullName evidence="2">Uncharacterized protein</fullName>
    </submittedName>
</protein>
<dbReference type="AlphaFoldDB" id="A0A060Z2Z7"/>
<evidence type="ECO:0000256" key="1">
    <source>
        <dbReference type="SAM" id="Phobius"/>
    </source>
</evidence>
<keyword evidence="1" id="KW-1133">Transmembrane helix</keyword>
<keyword evidence="1" id="KW-0812">Transmembrane</keyword>
<sequence>MDTRTSWKKVTMILLCFVPPGENKVSLDAAVKFVKLLFRYEQWDMFCILSDTLQHTILPRMEGRSFRKSELELRLLDSMERLMSTQKIRLNTKDDTVSEKDRHLGVVMSEEFVGLVQALYSCVCGSAQDVQPDRDLVMDIVLYLWSKCKIIFQRAQVRHWDPIHFLGKMENLDKVLVALHLVFLNLALLVHTRLGYAKQK</sequence>
<reference evidence="2" key="1">
    <citation type="journal article" date="2014" name="Nat. Commun.">
        <title>The rainbow trout genome provides novel insights into evolution after whole-genome duplication in vertebrates.</title>
        <authorList>
            <person name="Berthelot C."/>
            <person name="Brunet F."/>
            <person name="Chalopin D."/>
            <person name="Juanchich A."/>
            <person name="Bernard M."/>
            <person name="Noel B."/>
            <person name="Bento P."/>
            <person name="Da Silva C."/>
            <person name="Labadie K."/>
            <person name="Alberti A."/>
            <person name="Aury J.M."/>
            <person name="Louis A."/>
            <person name="Dehais P."/>
            <person name="Bardou P."/>
            <person name="Montfort J."/>
            <person name="Klopp C."/>
            <person name="Cabau C."/>
            <person name="Gaspin C."/>
            <person name="Thorgaard G.H."/>
            <person name="Boussaha M."/>
            <person name="Quillet E."/>
            <person name="Guyomard R."/>
            <person name="Galiana D."/>
            <person name="Bobe J."/>
            <person name="Volff J.N."/>
            <person name="Genet C."/>
            <person name="Wincker P."/>
            <person name="Jaillon O."/>
            <person name="Roest Crollius H."/>
            <person name="Guiguen Y."/>
        </authorList>
    </citation>
    <scope>NUCLEOTIDE SEQUENCE [LARGE SCALE GENOMIC DNA]</scope>
</reference>
<dbReference type="PaxDb" id="8022-A0A060Z2Z7"/>
<organism evidence="2 3">
    <name type="scientific">Oncorhynchus mykiss</name>
    <name type="common">Rainbow trout</name>
    <name type="synonym">Salmo gairdneri</name>
    <dbReference type="NCBI Taxonomy" id="8022"/>
    <lineage>
        <taxon>Eukaryota</taxon>
        <taxon>Metazoa</taxon>
        <taxon>Chordata</taxon>
        <taxon>Craniata</taxon>
        <taxon>Vertebrata</taxon>
        <taxon>Euteleostomi</taxon>
        <taxon>Actinopterygii</taxon>
        <taxon>Neopterygii</taxon>
        <taxon>Teleostei</taxon>
        <taxon>Protacanthopterygii</taxon>
        <taxon>Salmoniformes</taxon>
        <taxon>Salmonidae</taxon>
        <taxon>Salmoninae</taxon>
        <taxon>Oncorhynchus</taxon>
    </lineage>
</organism>
<keyword evidence="1" id="KW-0472">Membrane</keyword>
<evidence type="ECO:0000313" key="3">
    <source>
        <dbReference type="Proteomes" id="UP000193380"/>
    </source>
</evidence>
<dbReference type="Pfam" id="PF14858">
    <property type="entry name" value="CFAP54_N"/>
    <property type="match status" value="1"/>
</dbReference>
<gene>
    <name evidence="2" type="ORF">GSONMT00004376001</name>
</gene>
<dbReference type="PANTHER" id="PTHR33487">
    <property type="entry name" value="CILIA- AND FLAGELLA-ASSOCIATED PROTEIN 54"/>
    <property type="match status" value="1"/>
</dbReference>